<dbReference type="SUPFAM" id="SSF55486">
    <property type="entry name" value="Metalloproteases ('zincins'), catalytic domain"/>
    <property type="match status" value="1"/>
</dbReference>
<dbReference type="PANTHER" id="PTHR47466">
    <property type="match status" value="1"/>
</dbReference>
<feature type="signal peptide" evidence="9">
    <location>
        <begin position="1"/>
        <end position="20"/>
    </location>
</feature>
<keyword evidence="5" id="KW-0378">Hydrolase</keyword>
<protein>
    <recommendedName>
        <fullName evidence="10">Peptidase M43 pregnancy-associated plasma-A domain-containing protein</fullName>
    </recommendedName>
</protein>
<feature type="domain" description="Peptidase M43 pregnancy-associated plasma-A" evidence="10">
    <location>
        <begin position="192"/>
        <end position="281"/>
    </location>
</feature>
<dbReference type="Gene3D" id="3.40.390.10">
    <property type="entry name" value="Collagenase (Catalytic Domain)"/>
    <property type="match status" value="1"/>
</dbReference>
<evidence type="ECO:0000256" key="5">
    <source>
        <dbReference type="ARBA" id="ARBA00022801"/>
    </source>
</evidence>
<sequence length="289" mass="32664">MWLSIIYISVLILVVKTSCSDRNFTNVCSSEPSSSFLESAREFNLLDVPDIEIFGRASGTGQRKPQMIETYFHVLAANKTLEGGWFPRSLLREQLAVIQDNYEQVGFAFDLKATTYNLYSNWTATGPDLATRKRLRRGSRRALNVYIISTFGVEYLVGYCTFPDMISQSPDGIWNDGCSVISSTLPGQDPTGYANEGKTLTHEIGHWLGLFHTFEGWNCTGTGDFIDDTPAEAFPAGTCYQGFEWDSCPDQPGIDPVHNHMEYVDDSCKTEFTKGQIRRMWGMWRKYRA</sequence>
<feature type="chain" id="PRO_5047208373" description="Peptidase M43 pregnancy-associated plasma-A domain-containing protein" evidence="9">
    <location>
        <begin position="21"/>
        <end position="289"/>
    </location>
</feature>
<organism evidence="11 12">
    <name type="scientific">Oculimacula yallundae</name>
    <dbReference type="NCBI Taxonomy" id="86028"/>
    <lineage>
        <taxon>Eukaryota</taxon>
        <taxon>Fungi</taxon>
        <taxon>Dikarya</taxon>
        <taxon>Ascomycota</taxon>
        <taxon>Pezizomycotina</taxon>
        <taxon>Leotiomycetes</taxon>
        <taxon>Helotiales</taxon>
        <taxon>Ploettnerulaceae</taxon>
        <taxon>Oculimacula</taxon>
    </lineage>
</organism>
<evidence type="ECO:0000256" key="9">
    <source>
        <dbReference type="SAM" id="SignalP"/>
    </source>
</evidence>
<evidence type="ECO:0000256" key="2">
    <source>
        <dbReference type="ARBA" id="ARBA00022670"/>
    </source>
</evidence>
<accession>A0ABR4CFC0</accession>
<reference evidence="11 12" key="1">
    <citation type="journal article" date="2024" name="Commun. Biol.">
        <title>Comparative genomic analysis of thermophilic fungi reveals convergent evolutionary adaptations and gene losses.</title>
        <authorList>
            <person name="Steindorff A.S."/>
            <person name="Aguilar-Pontes M.V."/>
            <person name="Robinson A.J."/>
            <person name="Andreopoulos B."/>
            <person name="LaButti K."/>
            <person name="Kuo A."/>
            <person name="Mondo S."/>
            <person name="Riley R."/>
            <person name="Otillar R."/>
            <person name="Haridas S."/>
            <person name="Lipzen A."/>
            <person name="Grimwood J."/>
            <person name="Schmutz J."/>
            <person name="Clum A."/>
            <person name="Reid I.D."/>
            <person name="Moisan M.C."/>
            <person name="Butler G."/>
            <person name="Nguyen T.T.M."/>
            <person name="Dewar K."/>
            <person name="Conant G."/>
            <person name="Drula E."/>
            <person name="Henrissat B."/>
            <person name="Hansel C."/>
            <person name="Singer S."/>
            <person name="Hutchinson M.I."/>
            <person name="de Vries R.P."/>
            <person name="Natvig D.O."/>
            <person name="Powell A.J."/>
            <person name="Tsang A."/>
            <person name="Grigoriev I.V."/>
        </authorList>
    </citation>
    <scope>NUCLEOTIDE SEQUENCE [LARGE SCALE GENOMIC DNA]</scope>
    <source>
        <strain evidence="11 12">CBS 494.80</strain>
    </source>
</reference>
<keyword evidence="3" id="KW-0479">Metal-binding</keyword>
<evidence type="ECO:0000256" key="1">
    <source>
        <dbReference type="ARBA" id="ARBA00008721"/>
    </source>
</evidence>
<evidence type="ECO:0000256" key="7">
    <source>
        <dbReference type="ARBA" id="ARBA00023049"/>
    </source>
</evidence>
<dbReference type="EMBL" id="JAZHXI010000008">
    <property type="protein sequence ID" value="KAL2068645.1"/>
    <property type="molecule type" value="Genomic_DNA"/>
</dbReference>
<evidence type="ECO:0000256" key="6">
    <source>
        <dbReference type="ARBA" id="ARBA00022833"/>
    </source>
</evidence>
<keyword evidence="12" id="KW-1185">Reference proteome</keyword>
<dbReference type="Proteomes" id="UP001595075">
    <property type="component" value="Unassembled WGS sequence"/>
</dbReference>
<keyword evidence="8" id="KW-1015">Disulfide bond</keyword>
<dbReference type="InterPro" id="IPR008754">
    <property type="entry name" value="Peptidase_M43"/>
</dbReference>
<proteinExistence type="inferred from homology"/>
<evidence type="ECO:0000313" key="11">
    <source>
        <dbReference type="EMBL" id="KAL2068645.1"/>
    </source>
</evidence>
<name>A0ABR4CFC0_9HELO</name>
<evidence type="ECO:0000259" key="10">
    <source>
        <dbReference type="Pfam" id="PF05572"/>
    </source>
</evidence>
<evidence type="ECO:0000256" key="4">
    <source>
        <dbReference type="ARBA" id="ARBA00022729"/>
    </source>
</evidence>
<evidence type="ECO:0000313" key="12">
    <source>
        <dbReference type="Proteomes" id="UP001595075"/>
    </source>
</evidence>
<gene>
    <name evidence="11" type="ORF">VTL71DRAFT_14982</name>
</gene>
<dbReference type="CDD" id="cd04275">
    <property type="entry name" value="ZnMc_pappalysin_like"/>
    <property type="match status" value="1"/>
</dbReference>
<keyword evidence="6" id="KW-0862">Zinc</keyword>
<evidence type="ECO:0000256" key="3">
    <source>
        <dbReference type="ARBA" id="ARBA00022723"/>
    </source>
</evidence>
<keyword evidence="2" id="KW-0645">Protease</keyword>
<dbReference type="InterPro" id="IPR024079">
    <property type="entry name" value="MetalloPept_cat_dom_sf"/>
</dbReference>
<comment type="similarity">
    <text evidence="1">Belongs to the peptidase M43B family.</text>
</comment>
<evidence type="ECO:0000256" key="8">
    <source>
        <dbReference type="ARBA" id="ARBA00023157"/>
    </source>
</evidence>
<keyword evidence="4 9" id="KW-0732">Signal</keyword>
<keyword evidence="7" id="KW-0482">Metalloprotease</keyword>
<dbReference type="PANTHER" id="PTHR47466:SF1">
    <property type="entry name" value="METALLOPROTEASE MEP1 (AFU_ORTHOLOGUE AFUA_1G07730)-RELATED"/>
    <property type="match status" value="1"/>
</dbReference>
<comment type="caution">
    <text evidence="11">The sequence shown here is derived from an EMBL/GenBank/DDBJ whole genome shotgun (WGS) entry which is preliminary data.</text>
</comment>
<dbReference type="Pfam" id="PF05572">
    <property type="entry name" value="Peptidase_M43"/>
    <property type="match status" value="1"/>
</dbReference>